<sequence>MRLEEKSARLADVEARAGLILVGKAALAPRLALDDLGDDAPTAGFVAYYAARMKLRSEFTIFGQQKPFDQLSEALLALCGQRPEATRWFAVAHVFPREDVLARLTDHEKGRLLGQWFAILDMTAERLKRASEETRIDMHDMIVRQGNDSSTWNLLAGAWNRARDHWIALVTAMGFDELFDEMMPGKVMRLMAGDVAHWHRSTGGGVHPDTAVWRDLPKPWSVLRGDATCTRADIEAACRRRGVDPETSGWSAPRPRTDVSKFRPTPELVHGVAVNNPYLAAYLKKARWFSGKDVRFVWVD</sequence>
<evidence type="ECO:0000313" key="2">
    <source>
        <dbReference type="Proteomes" id="UP000825701"/>
    </source>
</evidence>
<protein>
    <submittedName>
        <fullName evidence="1">Uncharacterized protein</fullName>
    </submittedName>
</protein>
<dbReference type="AlphaFoldDB" id="A0A9E6RF70"/>
<organism evidence="1 2">
    <name type="scientific">Chenggangzhangella methanolivorans</name>
    <dbReference type="NCBI Taxonomy" id="1437009"/>
    <lineage>
        <taxon>Bacteria</taxon>
        <taxon>Pseudomonadati</taxon>
        <taxon>Pseudomonadota</taxon>
        <taxon>Alphaproteobacteria</taxon>
        <taxon>Hyphomicrobiales</taxon>
        <taxon>Methylopilaceae</taxon>
        <taxon>Chenggangzhangella</taxon>
    </lineage>
</organism>
<dbReference type="RefSeq" id="WP_261402955.1">
    <property type="nucleotide sequence ID" value="NZ_CP081869.1"/>
</dbReference>
<reference evidence="1" key="1">
    <citation type="submission" date="2021-08" db="EMBL/GenBank/DDBJ databases">
        <authorList>
            <person name="Zhang H."/>
            <person name="Xu M."/>
            <person name="Yu Z."/>
            <person name="Yang L."/>
            <person name="Cai Y."/>
        </authorList>
    </citation>
    <scope>NUCLEOTIDE SEQUENCE</scope>
    <source>
        <strain evidence="1">CHL1</strain>
    </source>
</reference>
<evidence type="ECO:0000313" key="1">
    <source>
        <dbReference type="EMBL" id="QZN99841.1"/>
    </source>
</evidence>
<proteinExistence type="predicted"/>
<accession>A0A9E6RF70</accession>
<dbReference type="KEGG" id="cmet:K6K41_24800"/>
<keyword evidence="2" id="KW-1185">Reference proteome</keyword>
<gene>
    <name evidence="1" type="ORF">K6K41_24800</name>
</gene>
<dbReference type="Proteomes" id="UP000825701">
    <property type="component" value="Chromosome"/>
</dbReference>
<dbReference type="EMBL" id="CP081869">
    <property type="protein sequence ID" value="QZN99841.1"/>
    <property type="molecule type" value="Genomic_DNA"/>
</dbReference>
<name>A0A9E6RF70_9HYPH</name>